<gene>
    <name evidence="5" type="ORF">SAPIO_CDS9730</name>
</gene>
<organism evidence="5 6">
    <name type="scientific">Pseudallescheria apiosperma</name>
    <name type="common">Scedosporium apiospermum</name>
    <dbReference type="NCBI Taxonomy" id="563466"/>
    <lineage>
        <taxon>Eukaryota</taxon>
        <taxon>Fungi</taxon>
        <taxon>Dikarya</taxon>
        <taxon>Ascomycota</taxon>
        <taxon>Pezizomycotina</taxon>
        <taxon>Sordariomycetes</taxon>
        <taxon>Hypocreomycetidae</taxon>
        <taxon>Microascales</taxon>
        <taxon>Microascaceae</taxon>
        <taxon>Scedosporium</taxon>
    </lineage>
</organism>
<dbReference type="VEuPathDB" id="FungiDB:SAPIO_CDS9730"/>
<evidence type="ECO:0000256" key="1">
    <source>
        <dbReference type="SAM" id="MobiDB-lite"/>
    </source>
</evidence>
<dbReference type="GeneID" id="27728802"/>
<feature type="region of interest" description="Disordered" evidence="1">
    <location>
        <begin position="188"/>
        <end position="221"/>
    </location>
</feature>
<feature type="compositionally biased region" description="Low complexity" evidence="1">
    <location>
        <begin position="199"/>
        <end position="218"/>
    </location>
</feature>
<dbReference type="AlphaFoldDB" id="A0A084FXF6"/>
<evidence type="ECO:0000256" key="2">
    <source>
        <dbReference type="SAM" id="Phobius"/>
    </source>
</evidence>
<dbReference type="Proteomes" id="UP000028545">
    <property type="component" value="Unassembled WGS sequence"/>
</dbReference>
<reference evidence="5 6" key="1">
    <citation type="journal article" date="2014" name="Genome Announc.">
        <title>Draft genome sequence of the pathogenic fungus Scedosporium apiospermum.</title>
        <authorList>
            <person name="Vandeputte P."/>
            <person name="Ghamrawi S."/>
            <person name="Rechenmann M."/>
            <person name="Iltis A."/>
            <person name="Giraud S."/>
            <person name="Fleury M."/>
            <person name="Thornton C."/>
            <person name="Delhaes L."/>
            <person name="Meyer W."/>
            <person name="Papon N."/>
            <person name="Bouchara J.P."/>
        </authorList>
    </citation>
    <scope>NUCLEOTIDE SEQUENCE [LARGE SCALE GENOMIC DNA]</scope>
    <source>
        <strain evidence="5 6">IHEM 14462</strain>
    </source>
</reference>
<feature type="compositionally biased region" description="Low complexity" evidence="1">
    <location>
        <begin position="59"/>
        <end position="74"/>
    </location>
</feature>
<dbReference type="Pfam" id="PF01822">
    <property type="entry name" value="WSC"/>
    <property type="match status" value="1"/>
</dbReference>
<keyword evidence="2" id="KW-0472">Membrane</keyword>
<evidence type="ECO:0000313" key="6">
    <source>
        <dbReference type="Proteomes" id="UP000028545"/>
    </source>
</evidence>
<feature type="signal peptide" evidence="3">
    <location>
        <begin position="1"/>
        <end position="22"/>
    </location>
</feature>
<evidence type="ECO:0000259" key="4">
    <source>
        <dbReference type="PROSITE" id="PS51212"/>
    </source>
</evidence>
<dbReference type="HOGENOM" id="CLU_660826_0_0_1"/>
<keyword evidence="2" id="KW-1133">Transmembrane helix</keyword>
<dbReference type="PROSITE" id="PS51212">
    <property type="entry name" value="WSC"/>
    <property type="match status" value="1"/>
</dbReference>
<comment type="caution">
    <text evidence="5">The sequence shown here is derived from an EMBL/GenBank/DDBJ whole genome shotgun (WGS) entry which is preliminary data.</text>
</comment>
<keyword evidence="3" id="KW-0732">Signal</keyword>
<dbReference type="KEGG" id="sapo:SAPIO_CDS9730"/>
<dbReference type="SMART" id="SM00321">
    <property type="entry name" value="WSC"/>
    <property type="match status" value="1"/>
</dbReference>
<evidence type="ECO:0000256" key="3">
    <source>
        <dbReference type="SAM" id="SignalP"/>
    </source>
</evidence>
<dbReference type="InterPro" id="IPR002889">
    <property type="entry name" value="WSC_carb-bd"/>
</dbReference>
<accession>A0A084FXF6</accession>
<feature type="chain" id="PRO_5001774944" description="WSC domain-containing protein" evidence="3">
    <location>
        <begin position="23"/>
        <end position="416"/>
    </location>
</feature>
<feature type="compositionally biased region" description="Low complexity" evidence="1">
    <location>
        <begin position="398"/>
        <end position="409"/>
    </location>
</feature>
<evidence type="ECO:0000313" key="5">
    <source>
        <dbReference type="EMBL" id="KEZ39768.1"/>
    </source>
</evidence>
<protein>
    <recommendedName>
        <fullName evidence="4">WSC domain-containing protein</fullName>
    </recommendedName>
</protein>
<feature type="region of interest" description="Disordered" evidence="1">
    <location>
        <begin position="29"/>
        <end position="74"/>
    </location>
</feature>
<dbReference type="CDD" id="cd12087">
    <property type="entry name" value="TM_EGFR-like"/>
    <property type="match status" value="1"/>
</dbReference>
<feature type="region of interest" description="Disordered" evidence="1">
    <location>
        <begin position="270"/>
        <end position="315"/>
    </location>
</feature>
<feature type="region of interest" description="Disordered" evidence="1">
    <location>
        <begin position="381"/>
        <end position="416"/>
    </location>
</feature>
<sequence length="416" mass="42742">MAPPLIHQAFLLLTLLSPLTTANPLQDARVRDNQAPSRPNIRQIAPSPRALLPRQNAASTSSTRTTSTRSTSTSLVPERVTVADYSYLGCFQDGSNHILTVTSEFDTGMTPELCRNFCLVAECGIFGLKDQYSCLCGRQVEPFAATAPEAECSEGCRGAKGALCGASARMNVYSATVALAEVDRGAVPTSGGDAGDGSGDNSNGQNDGDNDNNSNSNSNGGGGGGGGVNLSGGAIAGIVIGTAAFVALVAGLVAYLFFRRLINRLKPEPQLGASDPSSPSPATGAAALAGTKEQTPEQAPEQAAAMKSEFEQQQQGGHLAYIPPAAAQEPGSLYAGSAAYDPSSAFMSPVAQTGSPAGGVAIGQVPEAHGQPVHEAPGIIAYEMPGDGFVRQDGLAEQPHLQQQHQQTWSPPPQPS</sequence>
<feature type="transmembrane region" description="Helical" evidence="2">
    <location>
        <begin position="234"/>
        <end position="258"/>
    </location>
</feature>
<name>A0A084FXF6_PSEDA</name>
<proteinExistence type="predicted"/>
<feature type="compositionally biased region" description="Low complexity" evidence="1">
    <location>
        <begin position="271"/>
        <end position="305"/>
    </location>
</feature>
<dbReference type="OrthoDB" id="5985073at2759"/>
<dbReference type="EMBL" id="JOWA01000143">
    <property type="protein sequence ID" value="KEZ39768.1"/>
    <property type="molecule type" value="Genomic_DNA"/>
</dbReference>
<keyword evidence="6" id="KW-1185">Reference proteome</keyword>
<feature type="domain" description="WSC" evidence="4">
    <location>
        <begin position="84"/>
        <end position="176"/>
    </location>
</feature>
<keyword evidence="2" id="KW-0812">Transmembrane</keyword>
<dbReference type="RefSeq" id="XP_016639567.1">
    <property type="nucleotide sequence ID" value="XM_016791057.1"/>
</dbReference>